<dbReference type="SUPFAM" id="SSF88946">
    <property type="entry name" value="Sigma2 domain of RNA polymerase sigma factors"/>
    <property type="match status" value="1"/>
</dbReference>
<evidence type="ECO:0000256" key="1">
    <source>
        <dbReference type="ARBA" id="ARBA00010641"/>
    </source>
</evidence>
<dbReference type="InterPro" id="IPR013249">
    <property type="entry name" value="RNA_pol_sigma70_r4_t2"/>
</dbReference>
<dbReference type="InterPro" id="IPR039425">
    <property type="entry name" value="RNA_pol_sigma-70-like"/>
</dbReference>
<evidence type="ECO:0000259" key="5">
    <source>
        <dbReference type="Pfam" id="PF04542"/>
    </source>
</evidence>
<comment type="similarity">
    <text evidence="1">Belongs to the sigma-70 factor family. ECF subfamily.</text>
</comment>
<dbReference type="GO" id="GO:0016987">
    <property type="term" value="F:sigma factor activity"/>
    <property type="evidence" value="ECO:0007669"/>
    <property type="project" value="UniProtKB-KW"/>
</dbReference>
<dbReference type="InterPro" id="IPR013324">
    <property type="entry name" value="RNA_pol_sigma_r3/r4-like"/>
</dbReference>
<name>I0WF72_9FLAO</name>
<keyword evidence="3" id="KW-0731">Sigma factor</keyword>
<gene>
    <name evidence="7" type="ORF">W5A_07527</name>
</gene>
<dbReference type="eggNOG" id="COG1595">
    <property type="taxonomic scope" value="Bacteria"/>
</dbReference>
<dbReference type="InterPro" id="IPR014284">
    <property type="entry name" value="RNA_pol_sigma-70_dom"/>
</dbReference>
<evidence type="ECO:0000256" key="2">
    <source>
        <dbReference type="ARBA" id="ARBA00023015"/>
    </source>
</evidence>
<accession>I0WF72</accession>
<dbReference type="GO" id="GO:0006352">
    <property type="term" value="P:DNA-templated transcription initiation"/>
    <property type="evidence" value="ECO:0007669"/>
    <property type="project" value="InterPro"/>
</dbReference>
<keyword evidence="4" id="KW-0804">Transcription</keyword>
<dbReference type="Proteomes" id="UP000005938">
    <property type="component" value="Unassembled WGS sequence"/>
</dbReference>
<dbReference type="AlphaFoldDB" id="I0WF72"/>
<keyword evidence="8" id="KW-1185">Reference proteome</keyword>
<keyword evidence="2" id="KW-0805">Transcription regulation</keyword>
<dbReference type="EMBL" id="AJJU01000008">
    <property type="protein sequence ID" value="EID75038.1"/>
    <property type="molecule type" value="Genomic_DNA"/>
</dbReference>
<dbReference type="InterPro" id="IPR013325">
    <property type="entry name" value="RNA_pol_sigma_r2"/>
</dbReference>
<dbReference type="NCBIfam" id="TIGR02937">
    <property type="entry name" value="sigma70-ECF"/>
    <property type="match status" value="1"/>
</dbReference>
<dbReference type="Pfam" id="PF04542">
    <property type="entry name" value="Sigma70_r2"/>
    <property type="match status" value="1"/>
</dbReference>
<sequence>MTAKEKKFTSLYKQYGSSIHKLCLGYTGDTDLAKDLLQETFISVWNHLESFREEASWSTWIYRIAVNTCLLNLRKKKVAITTVPIEGFQEYSEETNANEKEEEILKLYGCISKLKASDRVLIMLVLEQRAYAEIAMITGITETHLRVKIHRIKKELTALYHD</sequence>
<protein>
    <submittedName>
        <fullName evidence="7">ECF subfamily RNA polymerase sigma-24 subunit</fullName>
    </submittedName>
</protein>
<organism evidence="7 8">
    <name type="scientific">Imtechella halotolerans K1</name>
    <dbReference type="NCBI Taxonomy" id="946077"/>
    <lineage>
        <taxon>Bacteria</taxon>
        <taxon>Pseudomonadati</taxon>
        <taxon>Bacteroidota</taxon>
        <taxon>Flavobacteriia</taxon>
        <taxon>Flavobacteriales</taxon>
        <taxon>Flavobacteriaceae</taxon>
        <taxon>Imtechella</taxon>
    </lineage>
</organism>
<evidence type="ECO:0000313" key="8">
    <source>
        <dbReference type="Proteomes" id="UP000005938"/>
    </source>
</evidence>
<dbReference type="Gene3D" id="1.10.1740.10">
    <property type="match status" value="1"/>
</dbReference>
<comment type="caution">
    <text evidence="7">The sequence shown here is derived from an EMBL/GenBank/DDBJ whole genome shotgun (WGS) entry which is preliminary data.</text>
</comment>
<dbReference type="InterPro" id="IPR036388">
    <property type="entry name" value="WH-like_DNA-bd_sf"/>
</dbReference>
<dbReference type="OrthoDB" id="9780326at2"/>
<evidence type="ECO:0000313" key="7">
    <source>
        <dbReference type="EMBL" id="EID75038.1"/>
    </source>
</evidence>
<dbReference type="PANTHER" id="PTHR43133">
    <property type="entry name" value="RNA POLYMERASE ECF-TYPE SIGMA FACTO"/>
    <property type="match status" value="1"/>
</dbReference>
<evidence type="ECO:0000256" key="4">
    <source>
        <dbReference type="ARBA" id="ARBA00023163"/>
    </source>
</evidence>
<dbReference type="PANTHER" id="PTHR43133:SF45">
    <property type="entry name" value="RNA POLYMERASE ECF-TYPE SIGMA FACTOR"/>
    <property type="match status" value="1"/>
</dbReference>
<feature type="domain" description="RNA polymerase sigma-70 region 2" evidence="5">
    <location>
        <begin position="11"/>
        <end position="77"/>
    </location>
</feature>
<dbReference type="RefSeq" id="WP_008239082.1">
    <property type="nucleotide sequence ID" value="NZ_AJJU01000008.1"/>
</dbReference>
<dbReference type="GO" id="GO:0003677">
    <property type="term" value="F:DNA binding"/>
    <property type="evidence" value="ECO:0007669"/>
    <property type="project" value="InterPro"/>
</dbReference>
<dbReference type="InterPro" id="IPR007627">
    <property type="entry name" value="RNA_pol_sigma70_r2"/>
</dbReference>
<dbReference type="STRING" id="946077.W5A_07527"/>
<dbReference type="SUPFAM" id="SSF88659">
    <property type="entry name" value="Sigma3 and sigma4 domains of RNA polymerase sigma factors"/>
    <property type="match status" value="1"/>
</dbReference>
<proteinExistence type="inferred from homology"/>
<evidence type="ECO:0000256" key="3">
    <source>
        <dbReference type="ARBA" id="ARBA00023082"/>
    </source>
</evidence>
<dbReference type="Gene3D" id="1.10.10.10">
    <property type="entry name" value="Winged helix-like DNA-binding domain superfamily/Winged helix DNA-binding domain"/>
    <property type="match status" value="1"/>
</dbReference>
<dbReference type="Pfam" id="PF08281">
    <property type="entry name" value="Sigma70_r4_2"/>
    <property type="match status" value="1"/>
</dbReference>
<feature type="domain" description="RNA polymerase sigma factor 70 region 4 type 2" evidence="6">
    <location>
        <begin position="106"/>
        <end position="156"/>
    </location>
</feature>
<reference evidence="7 8" key="1">
    <citation type="journal article" date="2012" name="J. Bacteriol.">
        <title>Genome Sequence of the Halotolerant Bacterium Imtechella halotolerans K1T.</title>
        <authorList>
            <person name="Kumar S."/>
            <person name="Vikram S."/>
            <person name="Subramanian S."/>
            <person name="Raghava G.P."/>
            <person name="Pinnaka A.K."/>
        </authorList>
    </citation>
    <scope>NUCLEOTIDE SEQUENCE [LARGE SCALE GENOMIC DNA]</scope>
    <source>
        <strain evidence="7 8">K1</strain>
    </source>
</reference>
<evidence type="ECO:0000259" key="6">
    <source>
        <dbReference type="Pfam" id="PF08281"/>
    </source>
</evidence>